<dbReference type="AlphaFoldDB" id="A0A1U7WTR7"/>
<protein>
    <submittedName>
        <fullName evidence="3">Uncharacterized protein LOC104227522</fullName>
    </submittedName>
</protein>
<keyword evidence="2" id="KW-1185">Reference proteome</keyword>
<reference evidence="2" key="1">
    <citation type="journal article" date="2013" name="Genome Biol.">
        <title>Reference genomes and transcriptomes of Nicotiana sylvestris and Nicotiana tomentosiformis.</title>
        <authorList>
            <person name="Sierro N."/>
            <person name="Battey J.N."/>
            <person name="Ouadi S."/>
            <person name="Bovet L."/>
            <person name="Goepfert S."/>
            <person name="Bakaher N."/>
            <person name="Peitsch M.C."/>
            <person name="Ivanov N.V."/>
        </authorList>
    </citation>
    <scope>NUCLEOTIDE SEQUENCE [LARGE SCALE GENOMIC DNA]</scope>
</reference>
<reference evidence="3" key="2">
    <citation type="submission" date="2025-08" db="UniProtKB">
        <authorList>
            <consortium name="RefSeq"/>
        </authorList>
    </citation>
    <scope>IDENTIFICATION</scope>
    <source>
        <tissue evidence="3">Leaf</tissue>
    </source>
</reference>
<evidence type="ECO:0000313" key="2">
    <source>
        <dbReference type="Proteomes" id="UP000189701"/>
    </source>
</evidence>
<feature type="region of interest" description="Disordered" evidence="1">
    <location>
        <begin position="117"/>
        <end position="154"/>
    </location>
</feature>
<dbReference type="PANTHER" id="PTHR33223:SF11">
    <property type="entry name" value="ELEMENT PROTEIN, PUTATIVE-RELATED"/>
    <property type="match status" value="1"/>
</dbReference>
<dbReference type="PANTHER" id="PTHR33223">
    <property type="entry name" value="CCHC-TYPE DOMAIN-CONTAINING PROTEIN"/>
    <property type="match status" value="1"/>
</dbReference>
<sequence length="257" mass="29249">MSLKDISAGAISAFLGAGPAATLSLRRIRIGSALNDSGKINRWGASVITKAYVITHAEAIKIATRKSDLFKVRQKDNEMLREFVSRFQTERMDLPPVTDDWVVQAFTQCLNTQSSIASQQPVDRVKKDVDQEPRSNRDRYQPYSGYWRNNEHGRNPVRNDRGHIFWGPMSKSGFDRDVGSKEAHRLSEYNFSIDTSGIVSAIGRIKDTRWPKPLQSDPAQRNPNQMCKYHGTHGHRIEDYRQLRDGVAHLFNEGHLQ</sequence>
<dbReference type="Proteomes" id="UP000189701">
    <property type="component" value="Unplaced"/>
</dbReference>
<proteinExistence type="predicted"/>
<evidence type="ECO:0000313" key="3">
    <source>
        <dbReference type="RefSeq" id="XP_009778084.1"/>
    </source>
</evidence>
<dbReference type="eggNOG" id="ENOG502SC3F">
    <property type="taxonomic scope" value="Eukaryota"/>
</dbReference>
<name>A0A1U7WTR7_NICSY</name>
<feature type="compositionally biased region" description="Basic and acidic residues" evidence="1">
    <location>
        <begin position="123"/>
        <end position="140"/>
    </location>
</feature>
<organism evidence="2 3">
    <name type="scientific">Nicotiana sylvestris</name>
    <name type="common">Wood tobacco</name>
    <name type="synonym">South American tobacco</name>
    <dbReference type="NCBI Taxonomy" id="4096"/>
    <lineage>
        <taxon>Eukaryota</taxon>
        <taxon>Viridiplantae</taxon>
        <taxon>Streptophyta</taxon>
        <taxon>Embryophyta</taxon>
        <taxon>Tracheophyta</taxon>
        <taxon>Spermatophyta</taxon>
        <taxon>Magnoliopsida</taxon>
        <taxon>eudicotyledons</taxon>
        <taxon>Gunneridae</taxon>
        <taxon>Pentapetalae</taxon>
        <taxon>asterids</taxon>
        <taxon>lamiids</taxon>
        <taxon>Solanales</taxon>
        <taxon>Solanaceae</taxon>
        <taxon>Nicotianoideae</taxon>
        <taxon>Nicotianeae</taxon>
        <taxon>Nicotiana</taxon>
    </lineage>
</organism>
<evidence type="ECO:0000256" key="1">
    <source>
        <dbReference type="SAM" id="MobiDB-lite"/>
    </source>
</evidence>
<gene>
    <name evidence="3" type="primary">LOC104227522</name>
</gene>
<dbReference type="RefSeq" id="XP_009778084.1">
    <property type="nucleotide sequence ID" value="XM_009779782.1"/>
</dbReference>
<accession>A0A1U7WTR7</accession>